<evidence type="ECO:0000313" key="1">
    <source>
        <dbReference type="EMBL" id="RBB42244.1"/>
    </source>
</evidence>
<evidence type="ECO:0000313" key="2">
    <source>
        <dbReference type="Proteomes" id="UP000252458"/>
    </source>
</evidence>
<reference evidence="1 2" key="1">
    <citation type="submission" date="2018-06" db="EMBL/GenBank/DDBJ databases">
        <title>Draft genome sequence of Burkholderia reimsis strain BE51 isolated from a French agricultural soil.</title>
        <authorList>
            <person name="Esmaeel Q."/>
        </authorList>
    </citation>
    <scope>NUCLEOTIDE SEQUENCE [LARGE SCALE GENOMIC DNA]</scope>
    <source>
        <strain evidence="1 2">BE51</strain>
    </source>
</reference>
<accession>A0A365R183</accession>
<dbReference type="RefSeq" id="WP_113044771.1">
    <property type="nucleotide sequence ID" value="NZ_QMFZ01000002.1"/>
</dbReference>
<gene>
    <name evidence="1" type="ORF">DPV79_03290</name>
</gene>
<dbReference type="EMBL" id="QMFZ01000002">
    <property type="protein sequence ID" value="RBB42244.1"/>
    <property type="molecule type" value="Genomic_DNA"/>
</dbReference>
<proteinExistence type="predicted"/>
<dbReference type="Proteomes" id="UP000252458">
    <property type="component" value="Unassembled WGS sequence"/>
</dbReference>
<dbReference type="InterPro" id="IPR008727">
    <property type="entry name" value="PAAR_motif"/>
</dbReference>
<comment type="caution">
    <text evidence="1">The sequence shown here is derived from an EMBL/GenBank/DDBJ whole genome shotgun (WGS) entry which is preliminary data.</text>
</comment>
<dbReference type="CDD" id="cd14744">
    <property type="entry name" value="PAAR_CT_2"/>
    <property type="match status" value="1"/>
</dbReference>
<name>A0A365R183_9BURK</name>
<dbReference type="AlphaFoldDB" id="A0A365R183"/>
<dbReference type="Pfam" id="PF05488">
    <property type="entry name" value="PAAR_motif"/>
    <property type="match status" value="1"/>
</dbReference>
<keyword evidence="2" id="KW-1185">Reference proteome</keyword>
<protein>
    <submittedName>
        <fullName evidence="1">PAAR domain-containing protein</fullName>
    </submittedName>
</protein>
<sequence length="87" mass="9056">MKAIVRKGDLTDHGGVVLEGFSSADFSGRPAAGLGHMVSCPKCGGVYPIVQGSSQYSIEMRPVALHDMKTACGASLIASQQEFLASE</sequence>
<dbReference type="Gene3D" id="2.60.200.60">
    <property type="match status" value="1"/>
</dbReference>
<organism evidence="1 2">
    <name type="scientific">Burkholderia reimsis</name>
    <dbReference type="NCBI Taxonomy" id="2234132"/>
    <lineage>
        <taxon>Bacteria</taxon>
        <taxon>Pseudomonadati</taxon>
        <taxon>Pseudomonadota</taxon>
        <taxon>Betaproteobacteria</taxon>
        <taxon>Burkholderiales</taxon>
        <taxon>Burkholderiaceae</taxon>
        <taxon>Burkholderia</taxon>
    </lineage>
</organism>